<dbReference type="InterPro" id="IPR038081">
    <property type="entry name" value="CalX-like_sf"/>
</dbReference>
<dbReference type="RefSeq" id="WP_345015137.1">
    <property type="nucleotide sequence ID" value="NZ_BAAAZY010000011.1"/>
</dbReference>
<name>A0ABP7VCV8_9ACTN</name>
<sequence>MSVAQQLADQVTEGKSLTWRVSLSETADTEMFVPFSVLPTDDGAELSSTDVDPQWLLENYGEAALPERPLSKVGGISLLAVVPAGQLGTDVSIPTVADGATEPEEAVRIQLFGFEELPVGPIFTGRVEDGS</sequence>
<dbReference type="Proteomes" id="UP001499984">
    <property type="component" value="Unassembled WGS sequence"/>
</dbReference>
<evidence type="ECO:0000313" key="2">
    <source>
        <dbReference type="Proteomes" id="UP001499984"/>
    </source>
</evidence>
<evidence type="ECO:0000313" key="1">
    <source>
        <dbReference type="EMBL" id="GAA4064258.1"/>
    </source>
</evidence>
<proteinExistence type="predicted"/>
<dbReference type="SUPFAM" id="SSF141072">
    <property type="entry name" value="CalX-like"/>
    <property type="match status" value="1"/>
</dbReference>
<accession>A0ABP7VCV8</accession>
<keyword evidence="2" id="KW-1185">Reference proteome</keyword>
<protein>
    <submittedName>
        <fullName evidence="1">Uncharacterized protein</fullName>
    </submittedName>
</protein>
<comment type="caution">
    <text evidence="1">The sequence shown here is derived from an EMBL/GenBank/DDBJ whole genome shotgun (WGS) entry which is preliminary data.</text>
</comment>
<dbReference type="EMBL" id="BAAAZY010000011">
    <property type="protein sequence ID" value="GAA4064258.1"/>
    <property type="molecule type" value="Genomic_DNA"/>
</dbReference>
<organism evidence="1 2">
    <name type="scientific">Streptomyces shaanxiensis</name>
    <dbReference type="NCBI Taxonomy" id="653357"/>
    <lineage>
        <taxon>Bacteria</taxon>
        <taxon>Bacillati</taxon>
        <taxon>Actinomycetota</taxon>
        <taxon>Actinomycetes</taxon>
        <taxon>Kitasatosporales</taxon>
        <taxon>Streptomycetaceae</taxon>
        <taxon>Streptomyces</taxon>
    </lineage>
</organism>
<reference evidence="2" key="1">
    <citation type="journal article" date="2019" name="Int. J. Syst. Evol. Microbiol.">
        <title>The Global Catalogue of Microorganisms (GCM) 10K type strain sequencing project: providing services to taxonomists for standard genome sequencing and annotation.</title>
        <authorList>
            <consortium name="The Broad Institute Genomics Platform"/>
            <consortium name="The Broad Institute Genome Sequencing Center for Infectious Disease"/>
            <person name="Wu L."/>
            <person name="Ma J."/>
        </authorList>
    </citation>
    <scope>NUCLEOTIDE SEQUENCE [LARGE SCALE GENOMIC DNA]</scope>
    <source>
        <strain evidence="2">JCM 16925</strain>
    </source>
</reference>
<gene>
    <name evidence="1" type="ORF">GCM10022233_43090</name>
</gene>